<dbReference type="InterPro" id="IPR036626">
    <property type="entry name" value="GpW_sf"/>
</dbReference>
<dbReference type="Proteomes" id="UP000266649">
    <property type="component" value="Unassembled WGS sequence"/>
</dbReference>
<dbReference type="OrthoDB" id="7868825at2"/>
<evidence type="ECO:0000313" key="1">
    <source>
        <dbReference type="EMBL" id="RID91897.1"/>
    </source>
</evidence>
<dbReference type="InterPro" id="IPR004174">
    <property type="entry name" value="GpW"/>
</dbReference>
<keyword evidence="2" id="KW-1185">Reference proteome</keyword>
<dbReference type="GO" id="GO:0019058">
    <property type="term" value="P:viral life cycle"/>
    <property type="evidence" value="ECO:0007669"/>
    <property type="project" value="InterPro"/>
</dbReference>
<dbReference type="RefSeq" id="WP_119134958.1">
    <property type="nucleotide sequence ID" value="NZ_QXXQ01000005.1"/>
</dbReference>
<comment type="caution">
    <text evidence="1">The sequence shown here is derived from an EMBL/GenBank/DDBJ whole genome shotgun (WGS) entry which is preliminary data.</text>
</comment>
<sequence>MAVTMQMLTEAREAYHRLVTGDAVAEFRDQNGELVRYAQANANKLAAYIKSLEDALGLTPVAARAPMRVWF</sequence>
<dbReference type="SUPFAM" id="SSF64210">
    <property type="entry name" value="Head-to-tail joining protein W, gpW"/>
    <property type="match status" value="1"/>
</dbReference>
<name>A0A398BQX7_9RHOB</name>
<protein>
    <submittedName>
        <fullName evidence="1">Phage tail protein</fullName>
    </submittedName>
</protein>
<dbReference type="Pfam" id="PF02831">
    <property type="entry name" value="gpW"/>
    <property type="match status" value="1"/>
</dbReference>
<dbReference type="AlphaFoldDB" id="A0A398BQX7"/>
<gene>
    <name evidence="1" type="ORF">D2N39_11725</name>
</gene>
<dbReference type="Gene3D" id="3.30.1580.10">
    <property type="entry name" value="Head-to-tail joining protein W"/>
    <property type="match status" value="1"/>
</dbReference>
<dbReference type="EMBL" id="QXXQ01000005">
    <property type="protein sequence ID" value="RID91897.1"/>
    <property type="molecule type" value="Genomic_DNA"/>
</dbReference>
<reference evidence="1 2" key="1">
    <citation type="submission" date="2018-09" db="EMBL/GenBank/DDBJ databases">
        <title>Gemmobacter lutimaris sp. nov., a marine bacterium isolated from tidal flat.</title>
        <authorList>
            <person name="Lee D.W."/>
            <person name="Yoo Y."/>
            <person name="Kim J.-J."/>
            <person name="Kim B.S."/>
        </authorList>
    </citation>
    <scope>NUCLEOTIDE SEQUENCE [LARGE SCALE GENOMIC DNA]</scope>
    <source>
        <strain evidence="1 2">YJ-T1-11</strain>
    </source>
</reference>
<organism evidence="1 2">
    <name type="scientific">Gemmobacter lutimaris</name>
    <dbReference type="NCBI Taxonomy" id="2306023"/>
    <lineage>
        <taxon>Bacteria</taxon>
        <taxon>Pseudomonadati</taxon>
        <taxon>Pseudomonadota</taxon>
        <taxon>Alphaproteobacteria</taxon>
        <taxon>Rhodobacterales</taxon>
        <taxon>Paracoccaceae</taxon>
        <taxon>Gemmobacter</taxon>
    </lineage>
</organism>
<accession>A0A398BQX7</accession>
<evidence type="ECO:0000313" key="2">
    <source>
        <dbReference type="Proteomes" id="UP000266649"/>
    </source>
</evidence>
<proteinExistence type="predicted"/>